<accession>A0AB40AJ93</accession>
<dbReference type="AlphaFoldDB" id="A0AB40AJ93"/>
<sequence>MPSLIFGESSLSVEHEGQISEEFTKFVEYSHQKVKNNVSMIIALDAGEGSDKNPRRQVAWLKLNPVLEMKFSTVPSVLALRLTLKHLKIVFLIWKHLILLKGHL</sequence>
<dbReference type="GeneID" id="120250267"/>
<keyword evidence="1" id="KW-1185">Reference proteome</keyword>
<evidence type="ECO:0000313" key="2">
    <source>
        <dbReference type="RefSeq" id="XP_039114997.1"/>
    </source>
</evidence>
<name>A0AB40AJ93_DIOCR</name>
<reference evidence="2" key="1">
    <citation type="submission" date="2025-08" db="UniProtKB">
        <authorList>
            <consortium name="RefSeq"/>
        </authorList>
    </citation>
    <scope>IDENTIFICATION</scope>
</reference>
<evidence type="ECO:0000313" key="1">
    <source>
        <dbReference type="Proteomes" id="UP001515500"/>
    </source>
</evidence>
<proteinExistence type="predicted"/>
<dbReference type="RefSeq" id="XP_039114997.1">
    <property type="nucleotide sequence ID" value="XM_039259063.1"/>
</dbReference>
<organism evidence="1 2">
    <name type="scientific">Dioscorea cayennensis subsp. rotundata</name>
    <name type="common">White Guinea yam</name>
    <name type="synonym">Dioscorea rotundata</name>
    <dbReference type="NCBI Taxonomy" id="55577"/>
    <lineage>
        <taxon>Eukaryota</taxon>
        <taxon>Viridiplantae</taxon>
        <taxon>Streptophyta</taxon>
        <taxon>Embryophyta</taxon>
        <taxon>Tracheophyta</taxon>
        <taxon>Spermatophyta</taxon>
        <taxon>Magnoliopsida</taxon>
        <taxon>Liliopsida</taxon>
        <taxon>Dioscoreales</taxon>
        <taxon>Dioscoreaceae</taxon>
        <taxon>Dioscorea</taxon>
    </lineage>
</organism>
<protein>
    <submittedName>
        <fullName evidence="2">Uncharacterized protein LOC120250267</fullName>
    </submittedName>
</protein>
<gene>
    <name evidence="2" type="primary">LOC120250267</name>
</gene>
<dbReference type="Proteomes" id="UP001515500">
    <property type="component" value="Chromosome 19"/>
</dbReference>